<feature type="transmembrane region" description="Helical" evidence="2">
    <location>
        <begin position="136"/>
        <end position="160"/>
    </location>
</feature>
<dbReference type="SUPFAM" id="SSF52151">
    <property type="entry name" value="FabD/lysophospholipase-like"/>
    <property type="match status" value="1"/>
</dbReference>
<keyword evidence="2" id="KW-1133">Transmembrane helix</keyword>
<evidence type="ECO:0000313" key="4">
    <source>
        <dbReference type="Proteomes" id="UP001597478"/>
    </source>
</evidence>
<sequence length="941" mass="98450">MSAASSPSTAPSRVRALGLVAGALGLAVVGALLPWPAGAITRALAGSAQPVPLPAGTGTTAAWGLPAVACHGLALWLGGTAARWVACTVREARAARFARTAAVIAGVAGFLGNLLLLLATRARGTAVWALEATSALAVLACAAALPAAVLAGYGLAVLLWRCVVHTPERLAARQSGDVRTEPPRPLEVDDPVVPGGAAPDRTRWHNAYAVPDVDPGAVTERWRRGEHTTGICLSGGGIRAASVALGALQSLRTDLLDADYLVSVSGGGYTAGAFQQALTGASADGGASGNGQVVRDPRSVFTEGTAELHHIRRNSSYLADTPARMLGALGRIARGLVLSLTVLFGPAIVLGVLFGLFYDRVPITELEPGLSGVPVPRPGGLLALGAVTALAFLLALFARGNAPRRVRSARLAPSVTALAVVLAALVVVVPALVWAAGRLVSTMDAVRGFGPVGTVLLTYAAALASMFWKHRSRIGGQATGMFRRRSGGVPAALPSGVLQRLLVIVTTGILVVAWLLVFAGSAGTLGDPAALWTAAGVAVVVLVLGMGFDNTSLSLHPFYRRRLAAAFAVRRVRRSADGQLVAVPYDPAERTTLSAYGRVAGDVRFPQVIFAASANLTGENRTAPGLGSVSFTLGADWTGGPDVGWVRTRDLEEAVTPRFRRDLTVQGAVAISGAAFASSMGRSSRWFQVLLAVSGARLGAWLPNPAFVRHAREAADRGNWAHPWLPRARRLPYLVREVFGLHPHDERLLHVTDGGHYDNLGLVELFRRRCTRIYCVDVSNDTPPSASTLAQALTLARQELGVRVDLDEPWRADPGTAEPQDTGTPELTARLASSPLITGTIVYPPESGIAPEVRGRLVVARAQLWPELPYSLLSYAAHHPEFPNDSTGDQWFDDAKFSAYTELGRRTGAEARQAMGSPQVTVAPQKAAEDTGAAPVLPDTA</sequence>
<feature type="transmembrane region" description="Helical" evidence="2">
    <location>
        <begin position="489"/>
        <end position="517"/>
    </location>
</feature>
<feature type="region of interest" description="Disordered" evidence="1">
    <location>
        <begin position="174"/>
        <end position="194"/>
    </location>
</feature>
<evidence type="ECO:0000256" key="1">
    <source>
        <dbReference type="SAM" id="MobiDB-lite"/>
    </source>
</evidence>
<evidence type="ECO:0000313" key="3">
    <source>
        <dbReference type="EMBL" id="MFD2801087.1"/>
    </source>
</evidence>
<feature type="transmembrane region" description="Helical" evidence="2">
    <location>
        <begin position="529"/>
        <end position="548"/>
    </location>
</feature>
<dbReference type="InterPro" id="IPR006311">
    <property type="entry name" value="TAT_signal"/>
</dbReference>
<feature type="transmembrane region" description="Helical" evidence="2">
    <location>
        <begin position="411"/>
        <end position="436"/>
    </location>
</feature>
<dbReference type="InterPro" id="IPR016035">
    <property type="entry name" value="Acyl_Trfase/lysoPLipase"/>
</dbReference>
<dbReference type="EMBL" id="JBHUOF010000021">
    <property type="protein sequence ID" value="MFD2801087.1"/>
    <property type="molecule type" value="Genomic_DNA"/>
</dbReference>
<gene>
    <name evidence="3" type="ORF">ACFS2C_16970</name>
</gene>
<feature type="compositionally biased region" description="Basic and acidic residues" evidence="1">
    <location>
        <begin position="174"/>
        <end position="187"/>
    </location>
</feature>
<comment type="caution">
    <text evidence="3">The sequence shown here is derived from an EMBL/GenBank/DDBJ whole genome shotgun (WGS) entry which is preliminary data.</text>
</comment>
<organism evidence="3 4">
    <name type="scientific">Prauserella oleivorans</name>
    <dbReference type="NCBI Taxonomy" id="1478153"/>
    <lineage>
        <taxon>Bacteria</taxon>
        <taxon>Bacillati</taxon>
        <taxon>Actinomycetota</taxon>
        <taxon>Actinomycetes</taxon>
        <taxon>Pseudonocardiales</taxon>
        <taxon>Pseudonocardiaceae</taxon>
        <taxon>Prauserella</taxon>
    </lineage>
</organism>
<feature type="transmembrane region" description="Helical" evidence="2">
    <location>
        <begin position="97"/>
        <end position="116"/>
    </location>
</feature>
<feature type="transmembrane region" description="Helical" evidence="2">
    <location>
        <begin position="61"/>
        <end position="85"/>
    </location>
</feature>
<feature type="transmembrane region" description="Helical" evidence="2">
    <location>
        <begin position="378"/>
        <end position="399"/>
    </location>
</feature>
<feature type="region of interest" description="Disordered" evidence="1">
    <location>
        <begin position="910"/>
        <end position="941"/>
    </location>
</feature>
<keyword evidence="2" id="KW-0812">Transmembrane</keyword>
<accession>A0ABW5WAX8</accession>
<dbReference type="Proteomes" id="UP001597478">
    <property type="component" value="Unassembled WGS sequence"/>
</dbReference>
<dbReference type="PROSITE" id="PS51318">
    <property type="entry name" value="TAT"/>
    <property type="match status" value="1"/>
</dbReference>
<proteinExistence type="predicted"/>
<keyword evidence="2" id="KW-0472">Membrane</keyword>
<feature type="transmembrane region" description="Helical" evidence="2">
    <location>
        <begin position="335"/>
        <end position="358"/>
    </location>
</feature>
<dbReference type="Gene3D" id="3.40.1090.10">
    <property type="entry name" value="Cytosolic phospholipase A2 catalytic domain"/>
    <property type="match status" value="1"/>
</dbReference>
<feature type="transmembrane region" description="Helical" evidence="2">
    <location>
        <begin position="448"/>
        <end position="468"/>
    </location>
</feature>
<reference evidence="4" key="1">
    <citation type="journal article" date="2019" name="Int. J. Syst. Evol. Microbiol.">
        <title>The Global Catalogue of Microorganisms (GCM) 10K type strain sequencing project: providing services to taxonomists for standard genome sequencing and annotation.</title>
        <authorList>
            <consortium name="The Broad Institute Genomics Platform"/>
            <consortium name="The Broad Institute Genome Sequencing Center for Infectious Disease"/>
            <person name="Wu L."/>
            <person name="Ma J."/>
        </authorList>
    </citation>
    <scope>NUCLEOTIDE SEQUENCE [LARGE SCALE GENOMIC DNA]</scope>
    <source>
        <strain evidence="4">IBRC-M 10906</strain>
    </source>
</reference>
<protein>
    <submittedName>
        <fullName evidence="3">Patatin-like phospholipase family protein</fullName>
    </submittedName>
</protein>
<dbReference type="RefSeq" id="WP_377391138.1">
    <property type="nucleotide sequence ID" value="NZ_JBHSAN010000024.1"/>
</dbReference>
<keyword evidence="4" id="KW-1185">Reference proteome</keyword>
<name>A0ABW5WAX8_9PSEU</name>
<evidence type="ECO:0000256" key="2">
    <source>
        <dbReference type="SAM" id="Phobius"/>
    </source>
</evidence>